<accession>A0AAI8G6Y2</accession>
<dbReference type="EMBL" id="CP013690">
    <property type="protein sequence ID" value="ALU28281.1"/>
    <property type="molecule type" value="Genomic_DNA"/>
</dbReference>
<evidence type="ECO:0000313" key="1">
    <source>
        <dbReference type="EMBL" id="ALU28281.1"/>
    </source>
</evidence>
<protein>
    <recommendedName>
        <fullName evidence="3">Outer membrane protein beta-barrel domain-containing protein</fullName>
    </recommendedName>
</protein>
<dbReference type="KEGG" id="mod:AS202_04275"/>
<dbReference type="Proteomes" id="UP000069030">
    <property type="component" value="Chromosome"/>
</dbReference>
<gene>
    <name evidence="1" type="ORF">AS202_04275</name>
</gene>
<reference evidence="1 2" key="1">
    <citation type="journal article" date="2016" name="J. Zhejiang Univ. Sci. B">
        <title>Antibiotic resistance mechanisms of Myroides sp.</title>
        <authorList>
            <person name="Hu S."/>
            <person name="Yuan S."/>
            <person name="Qu H."/>
            <person name="Jiang T."/>
            <person name="Zhou Y."/>
            <person name="Wang M."/>
            <person name="Ming D."/>
        </authorList>
    </citation>
    <scope>NUCLEOTIDE SEQUENCE [LARGE SCALE GENOMIC DNA]</scope>
    <source>
        <strain evidence="1 2">PR63039</strain>
    </source>
</reference>
<dbReference type="AlphaFoldDB" id="A0AAI8G6Y2"/>
<organism evidence="1 2">
    <name type="scientific">Myroides odoratimimus</name>
    <dbReference type="NCBI Taxonomy" id="76832"/>
    <lineage>
        <taxon>Bacteria</taxon>
        <taxon>Pseudomonadati</taxon>
        <taxon>Bacteroidota</taxon>
        <taxon>Flavobacteriia</taxon>
        <taxon>Flavobacteriales</taxon>
        <taxon>Flavobacteriaceae</taxon>
        <taxon>Myroides</taxon>
    </lineage>
</organism>
<evidence type="ECO:0000313" key="2">
    <source>
        <dbReference type="Proteomes" id="UP000069030"/>
    </source>
</evidence>
<evidence type="ECO:0008006" key="3">
    <source>
        <dbReference type="Google" id="ProtNLM"/>
    </source>
</evidence>
<proteinExistence type="predicted"/>
<sequence>MALALFATLGMYGQVKKFNREVNSIAVKIQNTTVSEKEDLKIKVDSLNVLVEKKKLTEEEAQELKSKLALESSTRLENTINNLNDSLYNTVQSHVQYSIKSGQFYEGVDGDQSGSAIVIGRKNYIQRGNRIVGDRRNRFQIQFAYGMSNLATEGAFANSDIRYVSSNFIQWGFNINRRLLKDSNLLHLRYGVLLEYNNLKPTEHRYFEKQADGQVAIIEHDKDLRKNRLAIRSVQIPVYLEFDFSKPKVNEKTGRTYFRSQETWRVGIGGFVNLNRKDTYQVYRYTDEGHEFRTKEKTDLDINKVRYGVGAYVGNGDWSLFAQYELTPMFKHNDIKQNMWSFGVRVDL</sequence>
<name>A0AAI8G6Y2_9FLAO</name>